<gene>
    <name evidence="1" type="ORF">HJG52_01045</name>
</gene>
<evidence type="ECO:0000313" key="1">
    <source>
        <dbReference type="EMBL" id="NNM44592.1"/>
    </source>
</evidence>
<proteinExistence type="predicted"/>
<dbReference type="EMBL" id="JABEPQ010000001">
    <property type="protein sequence ID" value="NNM44592.1"/>
    <property type="molecule type" value="Genomic_DNA"/>
</dbReference>
<comment type="caution">
    <text evidence="1">The sequence shown here is derived from an EMBL/GenBank/DDBJ whole genome shotgun (WGS) entry which is preliminary data.</text>
</comment>
<sequence>MTDKLDDVWASRDFPVLVAAARILDRGDGPVSAAPLVQATSLSEQEVFSAFDALTPSYLTGEVYESLGGRGDVFFAGITERGRRAVGLWPSGEGVDALVDALRKAEDTTDDPEEKTLLRRAAGAVGSVSRDIMVDVVAAVVSRQSGLG</sequence>
<dbReference type="AlphaFoldDB" id="A0A849HB70"/>
<evidence type="ECO:0000313" key="2">
    <source>
        <dbReference type="Proteomes" id="UP000588586"/>
    </source>
</evidence>
<dbReference type="RefSeq" id="WP_171241731.1">
    <property type="nucleotide sequence ID" value="NZ_JABEPQ010000001.1"/>
</dbReference>
<dbReference type="Proteomes" id="UP000588586">
    <property type="component" value="Unassembled WGS sequence"/>
</dbReference>
<reference evidence="1 2" key="1">
    <citation type="submission" date="2020-04" db="EMBL/GenBank/DDBJ databases">
        <title>Knoellia sp. isolate from air conditioner.</title>
        <authorList>
            <person name="Chea S."/>
            <person name="Kim D.-U."/>
        </authorList>
    </citation>
    <scope>NUCLEOTIDE SEQUENCE [LARGE SCALE GENOMIC DNA]</scope>
    <source>
        <strain evidence="1 2">DB2414S</strain>
    </source>
</reference>
<name>A0A849HB70_9MICO</name>
<protein>
    <submittedName>
        <fullName evidence="1">Uncharacterized protein</fullName>
    </submittedName>
</protein>
<keyword evidence="2" id="KW-1185">Reference proteome</keyword>
<organism evidence="1 2">
    <name type="scientific">Knoellia koreensis</name>
    <dbReference type="NCBI Taxonomy" id="2730921"/>
    <lineage>
        <taxon>Bacteria</taxon>
        <taxon>Bacillati</taxon>
        <taxon>Actinomycetota</taxon>
        <taxon>Actinomycetes</taxon>
        <taxon>Micrococcales</taxon>
        <taxon>Intrasporangiaceae</taxon>
        <taxon>Knoellia</taxon>
    </lineage>
</organism>
<accession>A0A849HB70</accession>